<sequence>MIKIVQHNYRKARAIYQKLQFYYSVNWTKTLYFNFKKFPFGVAKQLPVFFYGNVKFTAITGKIQIIGPITKGMIGFGQPYEMNTLHKGIAEINILGAIVFRGNVQIGKDYFMYIGIDGYCEFGHMSSLASNAKLICIERVVLGNYARFGSESQIIDTNFHHMVNTQTGKKCKMTAPISIGNYNYASSRVTVLKGTKTPDFCTIASNSLCNSDYISFGYNILIGGIPAKFIKDSISRDWEGEKAALDDYLII</sequence>
<reference evidence="2" key="1">
    <citation type="submission" date="2016-10" db="EMBL/GenBank/DDBJ databases">
        <authorList>
            <person name="Varghese N."/>
            <person name="Submissions S."/>
        </authorList>
    </citation>
    <scope>NUCLEOTIDE SEQUENCE [LARGE SCALE GENOMIC DNA]</scope>
    <source>
        <strain evidence="2">CGMCC 1.2747</strain>
    </source>
</reference>
<organism evidence="1 2">
    <name type="scientific">Flavobacterium omnivorum</name>
    <dbReference type="NCBI Taxonomy" id="178355"/>
    <lineage>
        <taxon>Bacteria</taxon>
        <taxon>Pseudomonadati</taxon>
        <taxon>Bacteroidota</taxon>
        <taxon>Flavobacteriia</taxon>
        <taxon>Flavobacteriales</taxon>
        <taxon>Flavobacteriaceae</taxon>
        <taxon>Flavobacterium</taxon>
    </lineage>
</organism>
<accession>A0A1G8BQE2</accession>
<proteinExistence type="predicted"/>
<keyword evidence="1" id="KW-0808">Transferase</keyword>
<dbReference type="AlphaFoldDB" id="A0A1G8BQE2"/>
<dbReference type="EMBL" id="FNDB01000006">
    <property type="protein sequence ID" value="SDH35412.1"/>
    <property type="molecule type" value="Genomic_DNA"/>
</dbReference>
<keyword evidence="2" id="KW-1185">Reference proteome</keyword>
<name>A0A1G8BQE2_9FLAO</name>
<gene>
    <name evidence="1" type="ORF">SAMN04488062_106121</name>
</gene>
<evidence type="ECO:0000313" key="2">
    <source>
        <dbReference type="Proteomes" id="UP000199274"/>
    </source>
</evidence>
<dbReference type="GO" id="GO:0016740">
    <property type="term" value="F:transferase activity"/>
    <property type="evidence" value="ECO:0007669"/>
    <property type="project" value="UniProtKB-KW"/>
</dbReference>
<dbReference type="STRING" id="178355.SAMN04488062_106121"/>
<dbReference type="RefSeq" id="WP_245705070.1">
    <property type="nucleotide sequence ID" value="NZ_FNDB01000006.1"/>
</dbReference>
<evidence type="ECO:0000313" key="1">
    <source>
        <dbReference type="EMBL" id="SDH35412.1"/>
    </source>
</evidence>
<protein>
    <submittedName>
        <fullName evidence="1">Acetyltransferase (Isoleucine patch superfamily)</fullName>
    </submittedName>
</protein>
<dbReference type="Gene3D" id="2.160.10.10">
    <property type="entry name" value="Hexapeptide repeat proteins"/>
    <property type="match status" value="1"/>
</dbReference>
<dbReference type="InterPro" id="IPR011004">
    <property type="entry name" value="Trimer_LpxA-like_sf"/>
</dbReference>
<dbReference type="Proteomes" id="UP000199274">
    <property type="component" value="Unassembled WGS sequence"/>
</dbReference>
<dbReference type="SUPFAM" id="SSF51161">
    <property type="entry name" value="Trimeric LpxA-like enzymes"/>
    <property type="match status" value="1"/>
</dbReference>